<dbReference type="EMBL" id="CP020946">
    <property type="protein sequence ID" value="ASD62494.1"/>
    <property type="molecule type" value="Genomic_DNA"/>
</dbReference>
<sequence>MNIRALLVTFCGILGSICAYGSLMGTSTLPEGINSPSLRFGMIDGISQKYTESGSLMNLGDYKSVVFDAKSLAKFNSDAKRLIDALNRFGGHNLGDAFNLGVLRVDTMPKVQYYAPVFARGITKNWTIGVGVPVVSYTNKISLSQEFSNIEYYRQQFSGLNPELDAALNTDLSKATNETLTAKGYKPLANRDESFIGDVNVVSIYKFYEKGDITMAHQAQLNLPTGPKYDTDDLAALNVFGRTNITNSFVYSHKIFAGAYLVPYVSYLVNIPDNITARVPTDEDDTLPDATTKEDVTRTLGNIATVGGNAFYEFSDSWTLGAGYDYSTKEKDVYRGDRNTRYDLLALNSASTAHRVKAELTYSTVNSYFKKTALIPMMISYQISDVFAGVNIERQLAQEMNLMMFF</sequence>
<dbReference type="AlphaFoldDB" id="A0A1Z3N4U4"/>
<reference evidence="1 2" key="1">
    <citation type="submission" date="2017-04" db="EMBL/GenBank/DDBJ databases">
        <title>Whole genome sequence of Bdellovibrio bacteriovorus strain SSB218315.</title>
        <authorList>
            <person name="Oyedara O."/>
            <person name="Rodriguez-Perez M.A."/>
        </authorList>
    </citation>
    <scope>NUCLEOTIDE SEQUENCE [LARGE SCALE GENOMIC DNA]</scope>
    <source>
        <strain evidence="1 2">SSB218315</strain>
    </source>
</reference>
<evidence type="ECO:0000313" key="1">
    <source>
        <dbReference type="EMBL" id="ASD62494.1"/>
    </source>
</evidence>
<protein>
    <submittedName>
        <fullName evidence="1">Uncharacterized protein</fullName>
    </submittedName>
</protein>
<evidence type="ECO:0000313" key="2">
    <source>
        <dbReference type="Proteomes" id="UP000197003"/>
    </source>
</evidence>
<gene>
    <name evidence="1" type="ORF">B9G79_02390</name>
</gene>
<dbReference type="OrthoDB" id="5288948at2"/>
<organism evidence="1 2">
    <name type="scientific">Bdellovibrio bacteriovorus</name>
    <dbReference type="NCBI Taxonomy" id="959"/>
    <lineage>
        <taxon>Bacteria</taxon>
        <taxon>Pseudomonadati</taxon>
        <taxon>Bdellovibrionota</taxon>
        <taxon>Bdellovibrionia</taxon>
        <taxon>Bdellovibrionales</taxon>
        <taxon>Pseudobdellovibrionaceae</taxon>
        <taxon>Bdellovibrio</taxon>
    </lineage>
</organism>
<name>A0A1Z3N4U4_BDEBC</name>
<dbReference type="Proteomes" id="UP000197003">
    <property type="component" value="Chromosome"/>
</dbReference>
<proteinExistence type="predicted"/>
<accession>A0A1Z3N4U4</accession>